<dbReference type="SUPFAM" id="SSF53955">
    <property type="entry name" value="Lysozyme-like"/>
    <property type="match status" value="1"/>
</dbReference>
<name>A0A832V997_9ARCH</name>
<dbReference type="Gene3D" id="1.10.530.10">
    <property type="match status" value="1"/>
</dbReference>
<dbReference type="InterPro" id="IPR023346">
    <property type="entry name" value="Lysozyme-like_dom_sf"/>
</dbReference>
<evidence type="ECO:0000313" key="2">
    <source>
        <dbReference type="EMBL" id="HIJ99955.1"/>
    </source>
</evidence>
<proteinExistence type="predicted"/>
<gene>
    <name evidence="2" type="ORF">H1016_00265</name>
</gene>
<accession>A0A832V997</accession>
<reference evidence="2 3" key="1">
    <citation type="journal article" name="Nat. Commun.">
        <title>Undinarchaeota illuminate DPANN phylogeny and the impact of gene transfer on archaeal evolution.</title>
        <authorList>
            <person name="Dombrowski N."/>
            <person name="Williams T.A."/>
            <person name="Sun J."/>
            <person name="Woodcroft B.J."/>
            <person name="Lee J.H."/>
            <person name="Minh B.Q."/>
            <person name="Rinke C."/>
            <person name="Spang A."/>
        </authorList>
    </citation>
    <scope>NUCLEOTIDE SEQUENCE [LARGE SCALE GENOMIC DNA]</scope>
    <source>
        <strain evidence="2">MAG_bin1129</strain>
    </source>
</reference>
<dbReference type="InterPro" id="IPR008258">
    <property type="entry name" value="Transglycosylase_SLT_dom_1"/>
</dbReference>
<dbReference type="Proteomes" id="UP000646946">
    <property type="component" value="Unassembled WGS sequence"/>
</dbReference>
<dbReference type="Pfam" id="PF01464">
    <property type="entry name" value="SLT"/>
    <property type="match status" value="1"/>
</dbReference>
<keyword evidence="3" id="KW-1185">Reference proteome</keyword>
<evidence type="ECO:0000259" key="1">
    <source>
        <dbReference type="Pfam" id="PF01464"/>
    </source>
</evidence>
<protein>
    <submittedName>
        <fullName evidence="2">Transglycosylase SLT domain-containing protein</fullName>
    </submittedName>
</protein>
<comment type="caution">
    <text evidence="2">The sequence shown here is derived from an EMBL/GenBank/DDBJ whole genome shotgun (WGS) entry which is preliminary data.</text>
</comment>
<dbReference type="PROSITE" id="PS51257">
    <property type="entry name" value="PROKAR_LIPOPROTEIN"/>
    <property type="match status" value="1"/>
</dbReference>
<sequence>MKSLNKLLVISLLAIVLIFSGCIGGGDRKNQTFGSGLNVISFTALRQVDSAEQFDLDLVVQNIGDKDATNIQADLFQTSAITILNNRVQTESRLLPPDIEKGIEGEDTIFSWSLQAPTLTEDQTKSLQARITYDYTSTATSNLYIVSKAELDEKGAHAFPTYSTSSRGPVTLSIVEMPPFKVTSGQTNARVQVNLIIENTGFGRVVNNEVRDFAIVLKGEGTERDITNNCPDIVSGRIKLYGKEQERSIRCSLVLPFSETAVSYIVEAEMGYTYYIDTNPLAVRVKGGTGTSSTTVITYRQPASLQNEPIGDWWDDIVDICVDKWGLRDPYFIAAIVKKESWFDASAFNAGEKQAWEAYQSGQTTVKPWHEEYYGKGLMQITGPWIAGVPRPSTFEWQYNMPPEAIQTQAPVMTDAYNGRQNLDRGCWYMKALLNHYGNDQYKAATAYRFGWQGTDAGSFDPYDNNYVNDVFRYKSEYLQNVGYTENQFPSRP</sequence>
<dbReference type="AlphaFoldDB" id="A0A832V997"/>
<organism evidence="2 3">
    <name type="scientific">Candidatus Naiadarchaeum limnaeum</name>
    <dbReference type="NCBI Taxonomy" id="2756139"/>
    <lineage>
        <taxon>Archaea</taxon>
        <taxon>Candidatus Undinarchaeota</taxon>
        <taxon>Candidatus Undinarchaeia</taxon>
        <taxon>Candidatus Naiadarchaeales</taxon>
        <taxon>Candidatus Naiadarchaeaceae</taxon>
        <taxon>Candidatus Naiadarchaeum</taxon>
    </lineage>
</organism>
<feature type="domain" description="Transglycosylase SLT" evidence="1">
    <location>
        <begin position="329"/>
        <end position="451"/>
    </location>
</feature>
<evidence type="ECO:0000313" key="3">
    <source>
        <dbReference type="Proteomes" id="UP000646946"/>
    </source>
</evidence>
<dbReference type="EMBL" id="DVAB01000004">
    <property type="protein sequence ID" value="HIJ99955.1"/>
    <property type="molecule type" value="Genomic_DNA"/>
</dbReference>